<reference evidence="2 3" key="1">
    <citation type="submission" date="2024-01" db="EMBL/GenBank/DDBJ databases">
        <title>Genome assemblies of Stephania.</title>
        <authorList>
            <person name="Yang L."/>
        </authorList>
    </citation>
    <scope>NUCLEOTIDE SEQUENCE [LARGE SCALE GENOMIC DNA]</scope>
    <source>
        <strain evidence="2">YNDBR</strain>
        <tissue evidence="2">Leaf</tissue>
    </source>
</reference>
<accession>A0AAP0L284</accession>
<proteinExistence type="predicted"/>
<protein>
    <submittedName>
        <fullName evidence="2">Uncharacterized protein</fullName>
    </submittedName>
</protein>
<evidence type="ECO:0000256" key="1">
    <source>
        <dbReference type="SAM" id="MobiDB-lite"/>
    </source>
</evidence>
<keyword evidence="3" id="KW-1185">Reference proteome</keyword>
<dbReference type="EMBL" id="JBBNAF010000002">
    <property type="protein sequence ID" value="KAK9163122.1"/>
    <property type="molecule type" value="Genomic_DNA"/>
</dbReference>
<evidence type="ECO:0000313" key="3">
    <source>
        <dbReference type="Proteomes" id="UP001420932"/>
    </source>
</evidence>
<feature type="region of interest" description="Disordered" evidence="1">
    <location>
        <begin position="1"/>
        <end position="27"/>
    </location>
</feature>
<sequence>MRRNSKTVETEQLQQSSIPDRVHFNGRSDQAKSFRPITFDHSLSLLTSDATSLSVQIFIE</sequence>
<comment type="caution">
    <text evidence="2">The sequence shown here is derived from an EMBL/GenBank/DDBJ whole genome shotgun (WGS) entry which is preliminary data.</text>
</comment>
<gene>
    <name evidence="2" type="ORF">Syun_004024</name>
</gene>
<dbReference type="AlphaFoldDB" id="A0AAP0L284"/>
<evidence type="ECO:0000313" key="2">
    <source>
        <dbReference type="EMBL" id="KAK9163122.1"/>
    </source>
</evidence>
<dbReference type="Proteomes" id="UP001420932">
    <property type="component" value="Unassembled WGS sequence"/>
</dbReference>
<name>A0AAP0L284_9MAGN</name>
<organism evidence="2 3">
    <name type="scientific">Stephania yunnanensis</name>
    <dbReference type="NCBI Taxonomy" id="152371"/>
    <lineage>
        <taxon>Eukaryota</taxon>
        <taxon>Viridiplantae</taxon>
        <taxon>Streptophyta</taxon>
        <taxon>Embryophyta</taxon>
        <taxon>Tracheophyta</taxon>
        <taxon>Spermatophyta</taxon>
        <taxon>Magnoliopsida</taxon>
        <taxon>Ranunculales</taxon>
        <taxon>Menispermaceae</taxon>
        <taxon>Menispermoideae</taxon>
        <taxon>Cissampelideae</taxon>
        <taxon>Stephania</taxon>
    </lineage>
</organism>